<evidence type="ECO:0000256" key="2">
    <source>
        <dbReference type="ARBA" id="ARBA00022980"/>
    </source>
</evidence>
<dbReference type="SUPFAM" id="SSF50104">
    <property type="entry name" value="Translation proteins SH3-like domain"/>
    <property type="match status" value="1"/>
</dbReference>
<protein>
    <recommendedName>
        <fullName evidence="4 5">Large ribosomal subunit protein bL19</fullName>
    </recommendedName>
</protein>
<evidence type="ECO:0000256" key="1">
    <source>
        <dbReference type="ARBA" id="ARBA00005781"/>
    </source>
</evidence>
<evidence type="ECO:0000313" key="7">
    <source>
        <dbReference type="EMBL" id="SEQ16174.1"/>
    </source>
</evidence>
<dbReference type="OrthoDB" id="9803541at2"/>
<proteinExistence type="inferred from homology"/>
<dbReference type="GO" id="GO:0022625">
    <property type="term" value="C:cytosolic large ribosomal subunit"/>
    <property type="evidence" value="ECO:0007669"/>
    <property type="project" value="TreeGrafter"/>
</dbReference>
<dbReference type="AlphaFoldDB" id="A0A1H9DRP0"/>
<dbReference type="FunCoup" id="A0A1H9DRP0">
    <property type="interactions" value="398"/>
</dbReference>
<comment type="function">
    <text evidence="5 6">This protein is located at the 30S-50S ribosomal subunit interface and may play a role in the structure and function of the aminoacyl-tRNA binding site.</text>
</comment>
<dbReference type="GO" id="GO:0003735">
    <property type="term" value="F:structural constituent of ribosome"/>
    <property type="evidence" value="ECO:0007669"/>
    <property type="project" value="InterPro"/>
</dbReference>
<sequence length="116" mass="13190">MDAISFIQEQVAHKSDLPSFRAGDTVIVDYRITEGDKSRIQSFRGDVIQIKGEGQTKTFTVRKMSNGIGVERIFPLSSPAIDGISIVKHGKVRRSRLFYLRDRVGKKARIKERRIN</sequence>
<dbReference type="PRINTS" id="PR00061">
    <property type="entry name" value="RIBOSOMALL19"/>
</dbReference>
<dbReference type="RefSeq" id="WP_090166756.1">
    <property type="nucleotide sequence ID" value="NZ_FOFB01000006.1"/>
</dbReference>
<evidence type="ECO:0000256" key="3">
    <source>
        <dbReference type="ARBA" id="ARBA00023274"/>
    </source>
</evidence>
<dbReference type="NCBIfam" id="TIGR01024">
    <property type="entry name" value="rplS_bact"/>
    <property type="match status" value="1"/>
</dbReference>
<dbReference type="Pfam" id="PF01245">
    <property type="entry name" value="Ribosomal_L19"/>
    <property type="match status" value="1"/>
</dbReference>
<dbReference type="EMBL" id="FOFB01000006">
    <property type="protein sequence ID" value="SEQ16174.1"/>
    <property type="molecule type" value="Genomic_DNA"/>
</dbReference>
<evidence type="ECO:0000313" key="8">
    <source>
        <dbReference type="Proteomes" id="UP000199021"/>
    </source>
</evidence>
<accession>A0A1H9DRP0</accession>
<dbReference type="Proteomes" id="UP000199021">
    <property type="component" value="Unassembled WGS sequence"/>
</dbReference>
<keyword evidence="3 5" id="KW-0687">Ribonucleoprotein</keyword>
<dbReference type="InterPro" id="IPR008991">
    <property type="entry name" value="Translation_prot_SH3-like_sf"/>
</dbReference>
<dbReference type="STRING" id="478744.SAMN05444359_106108"/>
<dbReference type="InterPro" id="IPR018257">
    <property type="entry name" value="Ribosomal_bL19_CS"/>
</dbReference>
<evidence type="ECO:0000256" key="4">
    <source>
        <dbReference type="ARBA" id="ARBA00035171"/>
    </source>
</evidence>
<dbReference type="PANTHER" id="PTHR15680">
    <property type="entry name" value="RIBOSOMAL PROTEIN L19"/>
    <property type="match status" value="1"/>
</dbReference>
<gene>
    <name evidence="5" type="primary">rplS</name>
    <name evidence="7" type="ORF">SAMN05444359_106108</name>
</gene>
<dbReference type="InParanoid" id="A0A1H9DRP0"/>
<dbReference type="GO" id="GO:0006412">
    <property type="term" value="P:translation"/>
    <property type="evidence" value="ECO:0007669"/>
    <property type="project" value="UniProtKB-UniRule"/>
</dbReference>
<evidence type="ECO:0000256" key="6">
    <source>
        <dbReference type="RuleBase" id="RU000559"/>
    </source>
</evidence>
<keyword evidence="8" id="KW-1185">Reference proteome</keyword>
<organism evidence="7 8">
    <name type="scientific">Neolewinella agarilytica</name>
    <dbReference type="NCBI Taxonomy" id="478744"/>
    <lineage>
        <taxon>Bacteria</taxon>
        <taxon>Pseudomonadati</taxon>
        <taxon>Bacteroidota</taxon>
        <taxon>Saprospiria</taxon>
        <taxon>Saprospirales</taxon>
        <taxon>Lewinellaceae</taxon>
        <taxon>Neolewinella</taxon>
    </lineage>
</organism>
<dbReference type="HAMAP" id="MF_00402">
    <property type="entry name" value="Ribosomal_bL19"/>
    <property type="match status" value="1"/>
</dbReference>
<dbReference type="InterPro" id="IPR001857">
    <property type="entry name" value="Ribosomal_bL19"/>
</dbReference>
<reference evidence="8" key="1">
    <citation type="submission" date="2016-10" db="EMBL/GenBank/DDBJ databases">
        <authorList>
            <person name="Varghese N."/>
            <person name="Submissions S."/>
        </authorList>
    </citation>
    <scope>NUCLEOTIDE SEQUENCE [LARGE SCALE GENOMIC DNA]</scope>
    <source>
        <strain evidence="8">DSM 24740</strain>
    </source>
</reference>
<dbReference type="PANTHER" id="PTHR15680:SF9">
    <property type="entry name" value="LARGE RIBOSOMAL SUBUNIT PROTEIN BL19M"/>
    <property type="match status" value="1"/>
</dbReference>
<dbReference type="FunFam" id="2.30.30.790:FF:000001">
    <property type="entry name" value="50S ribosomal protein L19"/>
    <property type="match status" value="1"/>
</dbReference>
<dbReference type="PROSITE" id="PS01015">
    <property type="entry name" value="RIBOSOMAL_L19"/>
    <property type="match status" value="1"/>
</dbReference>
<name>A0A1H9DRP0_9BACT</name>
<comment type="similarity">
    <text evidence="1 5 6">Belongs to the bacterial ribosomal protein bL19 family.</text>
</comment>
<dbReference type="PIRSF" id="PIRSF002191">
    <property type="entry name" value="Ribosomal_L19"/>
    <property type="match status" value="1"/>
</dbReference>
<evidence type="ECO:0000256" key="5">
    <source>
        <dbReference type="HAMAP-Rule" id="MF_00402"/>
    </source>
</evidence>
<dbReference type="Gene3D" id="2.30.30.790">
    <property type="match status" value="1"/>
</dbReference>
<keyword evidence="2 5" id="KW-0689">Ribosomal protein</keyword>
<dbReference type="InterPro" id="IPR038657">
    <property type="entry name" value="Ribosomal_bL19_sf"/>
</dbReference>